<keyword evidence="2" id="KW-1277">Toxin-antitoxin system</keyword>
<keyword evidence="10" id="KW-1185">Reference proteome</keyword>
<dbReference type="InterPro" id="IPR050556">
    <property type="entry name" value="Type_II_TA_system_RNase"/>
</dbReference>
<evidence type="ECO:0000256" key="5">
    <source>
        <dbReference type="ARBA" id="ARBA00022801"/>
    </source>
</evidence>
<protein>
    <submittedName>
        <fullName evidence="9">PilT protein domain protein</fullName>
    </submittedName>
</protein>
<dbReference type="OrthoDB" id="5368631at2"/>
<dbReference type="GO" id="GO:0016787">
    <property type="term" value="F:hydrolase activity"/>
    <property type="evidence" value="ECO:0007669"/>
    <property type="project" value="UniProtKB-KW"/>
</dbReference>
<sequence length="102" mass="11615">MAKPMVILDSCILIEVQRGNREIIKKIYKFSQDDLYITPVIVAEFYRGARSKDEFLQCKKLVSKFAVLSLTNEVTLIFDSLFNEYSLSHRPAIPDMLIAAAA</sequence>
<dbReference type="GO" id="GO:0004518">
    <property type="term" value="F:nuclease activity"/>
    <property type="evidence" value="ECO:0007669"/>
    <property type="project" value="UniProtKB-KW"/>
</dbReference>
<keyword evidence="6" id="KW-0460">Magnesium</keyword>
<feature type="domain" description="PIN" evidence="8">
    <location>
        <begin position="6"/>
        <end position="102"/>
    </location>
</feature>
<reference evidence="9" key="1">
    <citation type="submission" date="2011-09" db="EMBL/GenBank/DDBJ databases">
        <title>The permanent draft genome of Mucilaginibacter paludis DSM 18603.</title>
        <authorList>
            <consortium name="US DOE Joint Genome Institute (JGI-PGF)"/>
            <person name="Lucas S."/>
            <person name="Han J."/>
            <person name="Lapidus A."/>
            <person name="Bruce D."/>
            <person name="Goodwin L."/>
            <person name="Pitluck S."/>
            <person name="Peters L."/>
            <person name="Kyrpides N."/>
            <person name="Mavromatis K."/>
            <person name="Ivanova N."/>
            <person name="Mikhailova N."/>
            <person name="Held B."/>
            <person name="Detter J.C."/>
            <person name="Tapia R."/>
            <person name="Han C."/>
            <person name="Land M."/>
            <person name="Hauser L."/>
            <person name="Markowitz V."/>
            <person name="Cheng J.-F."/>
            <person name="Hugenholtz P."/>
            <person name="Woyke T."/>
            <person name="Wu D."/>
            <person name="Tindall B."/>
            <person name="Brambilla E."/>
            <person name="Klenk H.-P."/>
            <person name="Eisen J.A."/>
        </authorList>
    </citation>
    <scope>NUCLEOTIDE SEQUENCE [LARGE SCALE GENOMIC DNA]</scope>
    <source>
        <strain evidence="9">DSM 18603</strain>
    </source>
</reference>
<keyword evidence="3" id="KW-0540">Nuclease</keyword>
<dbReference type="Proteomes" id="UP000002774">
    <property type="component" value="Chromosome"/>
</dbReference>
<evidence type="ECO:0000256" key="1">
    <source>
        <dbReference type="ARBA" id="ARBA00001946"/>
    </source>
</evidence>
<dbReference type="SUPFAM" id="SSF88723">
    <property type="entry name" value="PIN domain-like"/>
    <property type="match status" value="1"/>
</dbReference>
<dbReference type="InterPro" id="IPR029060">
    <property type="entry name" value="PIN-like_dom_sf"/>
</dbReference>
<keyword evidence="5" id="KW-0378">Hydrolase</keyword>
<dbReference type="EMBL" id="CM001403">
    <property type="protein sequence ID" value="EHQ27320.1"/>
    <property type="molecule type" value="Genomic_DNA"/>
</dbReference>
<dbReference type="PANTHER" id="PTHR33653">
    <property type="entry name" value="RIBONUCLEASE VAPC2"/>
    <property type="match status" value="1"/>
</dbReference>
<dbReference type="PANTHER" id="PTHR33653:SF1">
    <property type="entry name" value="RIBONUCLEASE VAPC2"/>
    <property type="match status" value="1"/>
</dbReference>
<dbReference type="STRING" id="714943.Mucpa_3216"/>
<evidence type="ECO:0000313" key="9">
    <source>
        <dbReference type="EMBL" id="EHQ27320.1"/>
    </source>
</evidence>
<dbReference type="Gene3D" id="3.40.50.1010">
    <property type="entry name" value="5'-nuclease"/>
    <property type="match status" value="1"/>
</dbReference>
<dbReference type="HOGENOM" id="CLU_118482_0_1_10"/>
<evidence type="ECO:0000256" key="4">
    <source>
        <dbReference type="ARBA" id="ARBA00022723"/>
    </source>
</evidence>
<name>H1YG56_9SPHI</name>
<evidence type="ECO:0000313" key="10">
    <source>
        <dbReference type="Proteomes" id="UP000002774"/>
    </source>
</evidence>
<evidence type="ECO:0000256" key="2">
    <source>
        <dbReference type="ARBA" id="ARBA00022649"/>
    </source>
</evidence>
<accession>H1YG56</accession>
<keyword evidence="4" id="KW-0479">Metal-binding</keyword>
<proteinExistence type="inferred from homology"/>
<evidence type="ECO:0000256" key="7">
    <source>
        <dbReference type="ARBA" id="ARBA00038093"/>
    </source>
</evidence>
<comment type="cofactor">
    <cofactor evidence="1">
        <name>Mg(2+)</name>
        <dbReference type="ChEBI" id="CHEBI:18420"/>
    </cofactor>
</comment>
<gene>
    <name evidence="9" type="ORF">Mucpa_3216</name>
</gene>
<dbReference type="RefSeq" id="WP_008507719.1">
    <property type="nucleotide sequence ID" value="NZ_CM001403.1"/>
</dbReference>
<dbReference type="AlphaFoldDB" id="H1YG56"/>
<dbReference type="GO" id="GO:0046872">
    <property type="term" value="F:metal ion binding"/>
    <property type="evidence" value="ECO:0007669"/>
    <property type="project" value="UniProtKB-KW"/>
</dbReference>
<evidence type="ECO:0000259" key="8">
    <source>
        <dbReference type="Pfam" id="PF01850"/>
    </source>
</evidence>
<evidence type="ECO:0000256" key="3">
    <source>
        <dbReference type="ARBA" id="ARBA00022722"/>
    </source>
</evidence>
<dbReference type="InterPro" id="IPR002716">
    <property type="entry name" value="PIN_dom"/>
</dbReference>
<evidence type="ECO:0000256" key="6">
    <source>
        <dbReference type="ARBA" id="ARBA00022842"/>
    </source>
</evidence>
<dbReference type="eggNOG" id="COG1487">
    <property type="taxonomic scope" value="Bacteria"/>
</dbReference>
<organism evidence="9 10">
    <name type="scientific">Mucilaginibacter paludis DSM 18603</name>
    <dbReference type="NCBI Taxonomy" id="714943"/>
    <lineage>
        <taxon>Bacteria</taxon>
        <taxon>Pseudomonadati</taxon>
        <taxon>Bacteroidota</taxon>
        <taxon>Sphingobacteriia</taxon>
        <taxon>Sphingobacteriales</taxon>
        <taxon>Sphingobacteriaceae</taxon>
        <taxon>Mucilaginibacter</taxon>
    </lineage>
</organism>
<comment type="similarity">
    <text evidence="7">Belongs to the PINc/VapC protein family.</text>
</comment>
<dbReference type="Pfam" id="PF01850">
    <property type="entry name" value="PIN"/>
    <property type="match status" value="1"/>
</dbReference>